<dbReference type="OrthoDB" id="60858at2759"/>
<proteinExistence type="predicted"/>
<keyword evidence="2" id="KW-1185">Reference proteome</keyword>
<organism evidence="1 2">
    <name type="scientific">Lyophyllum shimeji</name>
    <name type="common">Hon-shimeji</name>
    <name type="synonym">Tricholoma shimeji</name>
    <dbReference type="NCBI Taxonomy" id="47721"/>
    <lineage>
        <taxon>Eukaryota</taxon>
        <taxon>Fungi</taxon>
        <taxon>Dikarya</taxon>
        <taxon>Basidiomycota</taxon>
        <taxon>Agaricomycotina</taxon>
        <taxon>Agaricomycetes</taxon>
        <taxon>Agaricomycetidae</taxon>
        <taxon>Agaricales</taxon>
        <taxon>Tricholomatineae</taxon>
        <taxon>Lyophyllaceae</taxon>
        <taxon>Lyophyllum</taxon>
    </lineage>
</organism>
<evidence type="ECO:0000313" key="1">
    <source>
        <dbReference type="EMBL" id="GLB44886.1"/>
    </source>
</evidence>
<accession>A0A9P3Q091</accession>
<reference evidence="1" key="1">
    <citation type="submission" date="2022-07" db="EMBL/GenBank/DDBJ databases">
        <title>The genome of Lyophyllum shimeji provides insight into the initial evolution of ectomycorrhizal fungal genome.</title>
        <authorList>
            <person name="Kobayashi Y."/>
            <person name="Shibata T."/>
            <person name="Hirakawa H."/>
            <person name="Shigenobu S."/>
            <person name="Nishiyama T."/>
            <person name="Yamada A."/>
            <person name="Hasebe M."/>
            <person name="Kawaguchi M."/>
        </authorList>
    </citation>
    <scope>NUCLEOTIDE SEQUENCE</scope>
    <source>
        <strain evidence="1">AT787</strain>
    </source>
</reference>
<dbReference type="EMBL" id="BRPK01000018">
    <property type="protein sequence ID" value="GLB44886.1"/>
    <property type="molecule type" value="Genomic_DNA"/>
</dbReference>
<dbReference type="Proteomes" id="UP001063166">
    <property type="component" value="Unassembled WGS sequence"/>
</dbReference>
<protein>
    <submittedName>
        <fullName evidence="1">Uncharacterized protein</fullName>
    </submittedName>
</protein>
<name>A0A9P3Q091_LYOSH</name>
<dbReference type="AlphaFoldDB" id="A0A9P3Q091"/>
<evidence type="ECO:0000313" key="2">
    <source>
        <dbReference type="Proteomes" id="UP001063166"/>
    </source>
</evidence>
<sequence>MDAATAHASPGFNHADRVRCWRRPSLIWKPYELYEKVDYVYGVKAFENGEGFAGAAAVLNVIEISTNLITCITRM</sequence>
<gene>
    <name evidence="1" type="ORF">LshimejAT787_1802230</name>
</gene>
<comment type="caution">
    <text evidence="1">The sequence shown here is derived from an EMBL/GenBank/DDBJ whole genome shotgun (WGS) entry which is preliminary data.</text>
</comment>